<accession>A0A4Y8A9J0</accession>
<gene>
    <name evidence="2" type="ORF">E2R65_14355</name>
    <name evidence="1" type="ORF">GGR35_002324</name>
</gene>
<reference evidence="2 3" key="1">
    <citation type="journal article" date="2016" name="Int. J. Syst. Evol. Microbiol.">
        <title>Proposal of Mucilaginibacter phyllosphaerae sp. nov. isolated from the phyllosphere of Galium album.</title>
        <authorList>
            <person name="Aydogan E.L."/>
            <person name="Busse H.J."/>
            <person name="Moser G."/>
            <person name="Muller C."/>
            <person name="Kampfer P."/>
            <person name="Glaeser S.P."/>
        </authorList>
    </citation>
    <scope>NUCLEOTIDE SEQUENCE [LARGE SCALE GENOMIC DNA]</scope>
    <source>
        <strain evidence="2 3">PP-F2FG21</strain>
    </source>
</reference>
<dbReference type="Proteomes" id="UP000297248">
    <property type="component" value="Unassembled WGS sequence"/>
</dbReference>
<organism evidence="2 3">
    <name type="scientific">Mucilaginibacter phyllosphaerae</name>
    <dbReference type="NCBI Taxonomy" id="1812349"/>
    <lineage>
        <taxon>Bacteria</taxon>
        <taxon>Pseudomonadati</taxon>
        <taxon>Bacteroidota</taxon>
        <taxon>Sphingobacteriia</taxon>
        <taxon>Sphingobacteriales</taxon>
        <taxon>Sphingobacteriaceae</taxon>
        <taxon>Mucilaginibacter</taxon>
    </lineage>
</organism>
<dbReference type="EMBL" id="SNQG01000005">
    <property type="protein sequence ID" value="TEW65094.1"/>
    <property type="molecule type" value="Genomic_DNA"/>
</dbReference>
<reference evidence="2" key="2">
    <citation type="submission" date="2019-03" db="EMBL/GenBank/DDBJ databases">
        <authorList>
            <person name="Yan Y.-Q."/>
            <person name="Du Z.-J."/>
        </authorList>
    </citation>
    <scope>NUCLEOTIDE SEQUENCE</scope>
    <source>
        <strain evidence="2">PP-F2FG21</strain>
    </source>
</reference>
<comment type="caution">
    <text evidence="2">The sequence shown here is derived from an EMBL/GenBank/DDBJ whole genome shotgun (WGS) entry which is preliminary data.</text>
</comment>
<dbReference type="RefSeq" id="WP_134337169.1">
    <property type="nucleotide sequence ID" value="NZ_BMCZ01000005.1"/>
</dbReference>
<evidence type="ECO:0000313" key="4">
    <source>
        <dbReference type="Proteomes" id="UP000583101"/>
    </source>
</evidence>
<protein>
    <submittedName>
        <fullName evidence="2">Uncharacterized protein</fullName>
    </submittedName>
</protein>
<evidence type="ECO:0000313" key="3">
    <source>
        <dbReference type="Proteomes" id="UP000297248"/>
    </source>
</evidence>
<evidence type="ECO:0000313" key="1">
    <source>
        <dbReference type="EMBL" id="MBB3969711.1"/>
    </source>
</evidence>
<name>A0A4Y8A9J0_9SPHI</name>
<keyword evidence="4" id="KW-1185">Reference proteome</keyword>
<sequence>MAQNYTIGASTAQITLELNVNTIGLAASRVFYLDVAGTGAGKAVAHSVDATGDIATAPVGNFSTLKGMRLATFTKISLIGADADARQTEANNCTAECTIDGGDGGIKTYTNPDKTYLDPNVFLSFSIDMQ</sequence>
<proteinExistence type="predicted"/>
<dbReference type="EMBL" id="JACIEG010000004">
    <property type="protein sequence ID" value="MBB3969711.1"/>
    <property type="molecule type" value="Genomic_DNA"/>
</dbReference>
<dbReference type="AlphaFoldDB" id="A0A4Y8A9J0"/>
<dbReference type="Proteomes" id="UP000583101">
    <property type="component" value="Unassembled WGS sequence"/>
</dbReference>
<reference evidence="1 4" key="3">
    <citation type="submission" date="2020-08" db="EMBL/GenBank/DDBJ databases">
        <title>Genomic Encyclopedia of Type Strains, Phase IV (KMG-IV): sequencing the most valuable type-strain genomes for metagenomic binning, comparative biology and taxonomic classification.</title>
        <authorList>
            <person name="Goeker M."/>
        </authorList>
    </citation>
    <scope>NUCLEOTIDE SEQUENCE [LARGE SCALE GENOMIC DNA]</scope>
    <source>
        <strain evidence="1 4">DSM 100995</strain>
    </source>
</reference>
<evidence type="ECO:0000313" key="2">
    <source>
        <dbReference type="EMBL" id="TEW65094.1"/>
    </source>
</evidence>